<proteinExistence type="predicted"/>
<evidence type="ECO:0000313" key="2">
    <source>
        <dbReference type="EMBL" id="CDM32764.1"/>
    </source>
</evidence>
<dbReference type="OrthoDB" id="4361003at2759"/>
<organism evidence="2 3">
    <name type="scientific">Penicillium roqueforti (strain FM164)</name>
    <dbReference type="NCBI Taxonomy" id="1365484"/>
    <lineage>
        <taxon>Eukaryota</taxon>
        <taxon>Fungi</taxon>
        <taxon>Dikarya</taxon>
        <taxon>Ascomycota</taxon>
        <taxon>Pezizomycotina</taxon>
        <taxon>Eurotiomycetes</taxon>
        <taxon>Eurotiomycetidae</taxon>
        <taxon>Eurotiales</taxon>
        <taxon>Aspergillaceae</taxon>
        <taxon>Penicillium</taxon>
    </lineage>
</organism>
<accession>W6QF76</accession>
<dbReference type="AlphaFoldDB" id="W6QF76"/>
<sequence>MDHNLSQVPKKSNTPDTEGHNGRICQTGNELAENFRRVNGLFIHGNRSHISQVLQPPIGQSTGPVAIEAVTSRAAESSTLPQKRRRDSYSTSQLPGHLQLAYQKRPLCLIKISRKMVNNTLQYLQMLSDRILIYDTISPREYEEIIVRKEMETDAVPDFDLPLTQPEEKCRKCTAADEERLYEGFERFPVRLLVRQVILERRGPNQLCQYSSENCERATRPTEKRASKPQAYLAINKSTGLSIFTWPTWSLQRQLDAGRMELPSLYFWRVGGHRKPKICPWTSCMNQQQT</sequence>
<evidence type="ECO:0000256" key="1">
    <source>
        <dbReference type="SAM" id="MobiDB-lite"/>
    </source>
</evidence>
<gene>
    <name evidence="2" type="ORF">PROQFM164_S02g002915</name>
</gene>
<name>W6QF76_PENRF</name>
<evidence type="ECO:0000313" key="3">
    <source>
        <dbReference type="Proteomes" id="UP000030686"/>
    </source>
</evidence>
<dbReference type="Proteomes" id="UP000030686">
    <property type="component" value="Unassembled WGS sequence"/>
</dbReference>
<feature type="region of interest" description="Disordered" evidence="1">
    <location>
        <begin position="1"/>
        <end position="24"/>
    </location>
</feature>
<feature type="region of interest" description="Disordered" evidence="1">
    <location>
        <begin position="72"/>
        <end position="93"/>
    </location>
</feature>
<feature type="compositionally biased region" description="Polar residues" evidence="1">
    <location>
        <begin position="1"/>
        <end position="16"/>
    </location>
</feature>
<reference evidence="2" key="1">
    <citation type="journal article" date="2014" name="Nat. Commun.">
        <title>Multiple recent horizontal transfers of a large genomic region in cheese making fungi.</title>
        <authorList>
            <person name="Cheeseman K."/>
            <person name="Ropars J."/>
            <person name="Renault P."/>
            <person name="Dupont J."/>
            <person name="Gouzy J."/>
            <person name="Branca A."/>
            <person name="Abraham A.L."/>
            <person name="Ceppi M."/>
            <person name="Conseiller E."/>
            <person name="Debuchy R."/>
            <person name="Malagnac F."/>
            <person name="Goarin A."/>
            <person name="Silar P."/>
            <person name="Lacoste S."/>
            <person name="Sallet E."/>
            <person name="Bensimon A."/>
            <person name="Giraud T."/>
            <person name="Brygoo Y."/>
        </authorList>
    </citation>
    <scope>NUCLEOTIDE SEQUENCE [LARGE SCALE GENOMIC DNA]</scope>
    <source>
        <strain evidence="2">FM164</strain>
    </source>
</reference>
<keyword evidence="3" id="KW-1185">Reference proteome</keyword>
<dbReference type="OMA" id="TIQYLQM"/>
<dbReference type="EMBL" id="HG792016">
    <property type="protein sequence ID" value="CDM32764.1"/>
    <property type="molecule type" value="Genomic_DNA"/>
</dbReference>
<protein>
    <submittedName>
        <fullName evidence="2">Genomic scaffold, ProqFM164S02</fullName>
    </submittedName>
</protein>